<dbReference type="OrthoDB" id="258796at2"/>
<accession>A0A517QT65</accession>
<dbReference type="EMBL" id="CP036267">
    <property type="protein sequence ID" value="QDT34737.1"/>
    <property type="molecule type" value="Genomic_DNA"/>
</dbReference>
<keyword evidence="4" id="KW-1185">Reference proteome</keyword>
<evidence type="ECO:0000313" key="3">
    <source>
        <dbReference type="EMBL" id="QDT34737.1"/>
    </source>
</evidence>
<organism evidence="3 4">
    <name type="scientific">Thalassoglobus polymorphus</name>
    <dbReference type="NCBI Taxonomy" id="2527994"/>
    <lineage>
        <taxon>Bacteria</taxon>
        <taxon>Pseudomonadati</taxon>
        <taxon>Planctomycetota</taxon>
        <taxon>Planctomycetia</taxon>
        <taxon>Planctomycetales</taxon>
        <taxon>Planctomycetaceae</taxon>
        <taxon>Thalassoglobus</taxon>
    </lineage>
</organism>
<dbReference type="SUPFAM" id="SSF53756">
    <property type="entry name" value="UDP-Glycosyltransferase/glycogen phosphorylase"/>
    <property type="match status" value="1"/>
</dbReference>
<protein>
    <submittedName>
        <fullName evidence="3">2-deoxystreptamine N-acetyl-D-glucosaminyltransferase</fullName>
        <ecNumber evidence="3">2.4.1.283</ecNumber>
    </submittedName>
</protein>
<dbReference type="Pfam" id="PF00534">
    <property type="entry name" value="Glycos_transf_1"/>
    <property type="match status" value="1"/>
</dbReference>
<evidence type="ECO:0000259" key="1">
    <source>
        <dbReference type="Pfam" id="PF00534"/>
    </source>
</evidence>
<dbReference type="RefSeq" id="WP_145203150.1">
    <property type="nucleotide sequence ID" value="NZ_CP036267.1"/>
</dbReference>
<proteinExistence type="predicted"/>
<sequence length="372" mass="42139">MPARKLTIVQMIPELNGGGVERGTIELSQELVRQGHRSIVISAGGRLVEQLHSHGAEHIEWNIRAKSPLSLRWVWPLRNFLIKNKVDVVHARSRIPAWIAYLAWKGMNQQRRPHFVTTAHGLYSVNRYSEVMTKGERVIAISETVRDYLQTNYSKIESDAITLIPRGIDPLDFPRGFQPSQEWKQAWFEEFPELVGRPVISLIGRMTRLKGHQDLIEIIDRLRNHIPEIRALIVGGVDPRRAQYAEEIRKEVARRNLEQHIIFAGHRSEIREIYSVSNVVLSLTSNPPEAFGRTTVEALTMGVPVVGYDHGGTGEILRNVFPEGLVPAGNLESAAQQIQKMIQSEIKVPSEHPYLKSKMLADTLSVYEELAA</sequence>
<dbReference type="Proteomes" id="UP000315724">
    <property type="component" value="Chromosome"/>
</dbReference>
<keyword evidence="3" id="KW-0328">Glycosyltransferase</keyword>
<dbReference type="InterPro" id="IPR028098">
    <property type="entry name" value="Glyco_trans_4-like_N"/>
</dbReference>
<dbReference type="Gene3D" id="3.40.50.2000">
    <property type="entry name" value="Glycogen Phosphorylase B"/>
    <property type="match status" value="2"/>
</dbReference>
<evidence type="ECO:0000313" key="4">
    <source>
        <dbReference type="Proteomes" id="UP000315724"/>
    </source>
</evidence>
<dbReference type="AlphaFoldDB" id="A0A517QT65"/>
<dbReference type="InterPro" id="IPR001296">
    <property type="entry name" value="Glyco_trans_1"/>
</dbReference>
<keyword evidence="3" id="KW-0808">Transferase</keyword>
<dbReference type="Pfam" id="PF13439">
    <property type="entry name" value="Glyco_transf_4"/>
    <property type="match status" value="1"/>
</dbReference>
<dbReference type="CDD" id="cd03819">
    <property type="entry name" value="GT4_WavL-like"/>
    <property type="match status" value="1"/>
</dbReference>
<dbReference type="PANTHER" id="PTHR12526:SF638">
    <property type="entry name" value="SPORE COAT PROTEIN SA"/>
    <property type="match status" value="1"/>
</dbReference>
<reference evidence="3 4" key="1">
    <citation type="submission" date="2019-02" db="EMBL/GenBank/DDBJ databases">
        <title>Deep-cultivation of Planctomycetes and their phenomic and genomic characterization uncovers novel biology.</title>
        <authorList>
            <person name="Wiegand S."/>
            <person name="Jogler M."/>
            <person name="Boedeker C."/>
            <person name="Pinto D."/>
            <person name="Vollmers J."/>
            <person name="Rivas-Marin E."/>
            <person name="Kohn T."/>
            <person name="Peeters S.H."/>
            <person name="Heuer A."/>
            <person name="Rast P."/>
            <person name="Oberbeckmann S."/>
            <person name="Bunk B."/>
            <person name="Jeske O."/>
            <person name="Meyerdierks A."/>
            <person name="Storesund J.E."/>
            <person name="Kallscheuer N."/>
            <person name="Luecker S."/>
            <person name="Lage O.M."/>
            <person name="Pohl T."/>
            <person name="Merkel B.J."/>
            <person name="Hornburger P."/>
            <person name="Mueller R.-W."/>
            <person name="Bruemmer F."/>
            <person name="Labrenz M."/>
            <person name="Spormann A.M."/>
            <person name="Op den Camp H."/>
            <person name="Overmann J."/>
            <person name="Amann R."/>
            <person name="Jetten M.S.M."/>
            <person name="Mascher T."/>
            <person name="Medema M.H."/>
            <person name="Devos D.P."/>
            <person name="Kaster A.-K."/>
            <person name="Ovreas L."/>
            <person name="Rohde M."/>
            <person name="Galperin M.Y."/>
            <person name="Jogler C."/>
        </authorList>
    </citation>
    <scope>NUCLEOTIDE SEQUENCE [LARGE SCALE GENOMIC DNA]</scope>
    <source>
        <strain evidence="3 4">Mal48</strain>
    </source>
</reference>
<dbReference type="PANTHER" id="PTHR12526">
    <property type="entry name" value="GLYCOSYLTRANSFERASE"/>
    <property type="match status" value="1"/>
</dbReference>
<feature type="domain" description="Glycosyltransferase subfamily 4-like N-terminal" evidence="2">
    <location>
        <begin position="18"/>
        <end position="170"/>
    </location>
</feature>
<evidence type="ECO:0000259" key="2">
    <source>
        <dbReference type="Pfam" id="PF13439"/>
    </source>
</evidence>
<dbReference type="GO" id="GO:0102319">
    <property type="term" value="F:2-deoxystreptamine N-acetyl-D-glucosaminyltransferase activity"/>
    <property type="evidence" value="ECO:0007669"/>
    <property type="project" value="UniProtKB-EC"/>
</dbReference>
<gene>
    <name evidence="3" type="primary">neoD</name>
    <name evidence="3" type="ORF">Mal48_40090</name>
</gene>
<name>A0A517QT65_9PLAN</name>
<dbReference type="EC" id="2.4.1.283" evidence="3"/>
<dbReference type="KEGG" id="tpol:Mal48_40090"/>
<feature type="domain" description="Glycosyl transferase family 1" evidence="1">
    <location>
        <begin position="186"/>
        <end position="345"/>
    </location>
</feature>